<protein>
    <submittedName>
        <fullName evidence="8">Tyrosine-type recombinase/integrase</fullName>
    </submittedName>
</protein>
<keyword evidence="3 5" id="KW-0238">DNA-binding</keyword>
<dbReference type="InterPro" id="IPR010998">
    <property type="entry name" value="Integrase_recombinase_N"/>
</dbReference>
<dbReference type="Proteomes" id="UP001294412">
    <property type="component" value="Unassembled WGS sequence"/>
</dbReference>
<evidence type="ECO:0000256" key="3">
    <source>
        <dbReference type="ARBA" id="ARBA00023125"/>
    </source>
</evidence>
<dbReference type="InterPro" id="IPR025166">
    <property type="entry name" value="Integrase_DNA_bind_dom"/>
</dbReference>
<evidence type="ECO:0000259" key="7">
    <source>
        <dbReference type="PROSITE" id="PS51900"/>
    </source>
</evidence>
<dbReference type="Pfam" id="PF13356">
    <property type="entry name" value="Arm-DNA-bind_3"/>
    <property type="match status" value="1"/>
</dbReference>
<dbReference type="InterPro" id="IPR050808">
    <property type="entry name" value="Phage_Integrase"/>
</dbReference>
<dbReference type="PROSITE" id="PS51898">
    <property type="entry name" value="TYR_RECOMBINASE"/>
    <property type="match status" value="1"/>
</dbReference>
<dbReference type="EMBL" id="JAXLPB010000002">
    <property type="protein sequence ID" value="MDY8108854.1"/>
    <property type="molecule type" value="Genomic_DNA"/>
</dbReference>
<comment type="caution">
    <text evidence="8">The sequence shown here is derived from an EMBL/GenBank/DDBJ whole genome shotgun (WGS) entry which is preliminary data.</text>
</comment>
<dbReference type="SUPFAM" id="SSF56349">
    <property type="entry name" value="DNA breaking-rejoining enzymes"/>
    <property type="match status" value="1"/>
</dbReference>
<organism evidence="8 9">
    <name type="scientific">Fulvimarina uroteuthidis</name>
    <dbReference type="NCBI Taxonomy" id="3098149"/>
    <lineage>
        <taxon>Bacteria</taxon>
        <taxon>Pseudomonadati</taxon>
        <taxon>Pseudomonadota</taxon>
        <taxon>Alphaproteobacteria</taxon>
        <taxon>Hyphomicrobiales</taxon>
        <taxon>Aurantimonadaceae</taxon>
        <taxon>Fulvimarina</taxon>
    </lineage>
</organism>
<dbReference type="PANTHER" id="PTHR30629">
    <property type="entry name" value="PROPHAGE INTEGRASE"/>
    <property type="match status" value="1"/>
</dbReference>
<dbReference type="CDD" id="cd00796">
    <property type="entry name" value="INT_Rci_Hp1_C"/>
    <property type="match status" value="1"/>
</dbReference>
<evidence type="ECO:0000259" key="6">
    <source>
        <dbReference type="PROSITE" id="PS51898"/>
    </source>
</evidence>
<dbReference type="RefSeq" id="WP_322186323.1">
    <property type="nucleotide sequence ID" value="NZ_JAXLPB010000002.1"/>
</dbReference>
<reference evidence="8 9" key="1">
    <citation type="submission" date="2023-12" db="EMBL/GenBank/DDBJ databases">
        <title>Description of Novel Strain Fulvimarina sp. 2208YS6-2-32 isolated from Uroteuthis (Photololigo) edulis.</title>
        <authorList>
            <person name="Park J.-S."/>
        </authorList>
    </citation>
    <scope>NUCLEOTIDE SEQUENCE [LARGE SCALE GENOMIC DNA]</scope>
    <source>
        <strain evidence="8 9">2208YS6-2-32</strain>
    </source>
</reference>
<dbReference type="PROSITE" id="PS51900">
    <property type="entry name" value="CB"/>
    <property type="match status" value="1"/>
</dbReference>
<evidence type="ECO:0000256" key="4">
    <source>
        <dbReference type="ARBA" id="ARBA00023172"/>
    </source>
</evidence>
<evidence type="ECO:0000313" key="9">
    <source>
        <dbReference type="Proteomes" id="UP001294412"/>
    </source>
</evidence>
<dbReference type="Pfam" id="PF14659">
    <property type="entry name" value="Phage_int_SAM_3"/>
    <property type="match status" value="1"/>
</dbReference>
<evidence type="ECO:0000256" key="5">
    <source>
        <dbReference type="PROSITE-ProRule" id="PRU01248"/>
    </source>
</evidence>
<keyword evidence="2" id="KW-0229">DNA integration</keyword>
<dbReference type="Pfam" id="PF00589">
    <property type="entry name" value="Phage_integrase"/>
    <property type="match status" value="1"/>
</dbReference>
<feature type="domain" description="Core-binding (CB)" evidence="7">
    <location>
        <begin position="100"/>
        <end position="181"/>
    </location>
</feature>
<feature type="domain" description="Tyr recombinase" evidence="6">
    <location>
        <begin position="203"/>
        <end position="375"/>
    </location>
</feature>
<keyword evidence="9" id="KW-1185">Reference proteome</keyword>
<dbReference type="Gene3D" id="1.10.150.130">
    <property type="match status" value="1"/>
</dbReference>
<comment type="similarity">
    <text evidence="1">Belongs to the 'phage' integrase family.</text>
</comment>
<evidence type="ECO:0000256" key="2">
    <source>
        <dbReference type="ARBA" id="ARBA00022908"/>
    </source>
</evidence>
<evidence type="ECO:0000313" key="8">
    <source>
        <dbReference type="EMBL" id="MDY8108854.1"/>
    </source>
</evidence>
<sequence length="393" mass="44320">MPTANLTNHFVRTAACPAGKGKTEFFDTKQKGFMLEVRSSGGKTFYQRYTTEHGIKRQLKIGSADVFSLDEARQSGKSILVRAHMGEDPQAKRQEKRQIPTLAEFVQSRYLPHAKENKRSWKTDETMLRVHIVPALGSKPLDTITAEQIAAFAQRMKAKEYAPGTVNRAIILLRFMFNLARKWKISGITDNPTADLTLAPTQHRERFLTQDEVRALLISIKEDENTVAAQAILLLLLTGARRNEITYAKWDYVDWQHRTLYVPVSKSGKSRFIALNDQAVTLLNSVERLPNNPYIFPSPVTGEPSPSLHYPWVRIRDRAGLKDIRLHDLRHSFASFLVNNGVSLYVVQNLLGHTQVRTTQRYAHVNQDTLSKAAQLAGTVINADALPILPNGN</sequence>
<evidence type="ECO:0000256" key="1">
    <source>
        <dbReference type="ARBA" id="ARBA00008857"/>
    </source>
</evidence>
<dbReference type="InterPro" id="IPR013762">
    <property type="entry name" value="Integrase-like_cat_sf"/>
</dbReference>
<gene>
    <name evidence="8" type="ORF">U0C82_06810</name>
</gene>
<keyword evidence="4" id="KW-0233">DNA recombination</keyword>
<dbReference type="InterPro" id="IPR011010">
    <property type="entry name" value="DNA_brk_join_enz"/>
</dbReference>
<dbReference type="Gene3D" id="3.30.160.390">
    <property type="entry name" value="Integrase, DNA-binding domain"/>
    <property type="match status" value="1"/>
</dbReference>
<dbReference type="InterPro" id="IPR044068">
    <property type="entry name" value="CB"/>
</dbReference>
<dbReference type="InterPro" id="IPR038488">
    <property type="entry name" value="Integrase_DNA-bd_sf"/>
</dbReference>
<dbReference type="InterPro" id="IPR002104">
    <property type="entry name" value="Integrase_catalytic"/>
</dbReference>
<dbReference type="Gene3D" id="1.10.443.10">
    <property type="entry name" value="Intergrase catalytic core"/>
    <property type="match status" value="1"/>
</dbReference>
<accession>A0ABU5I0E4</accession>
<name>A0ABU5I0E4_9HYPH</name>
<dbReference type="PANTHER" id="PTHR30629:SF2">
    <property type="entry name" value="PROPHAGE INTEGRASE INTS-RELATED"/>
    <property type="match status" value="1"/>
</dbReference>
<proteinExistence type="inferred from homology"/>
<dbReference type="InterPro" id="IPR004107">
    <property type="entry name" value="Integrase_SAM-like_N"/>
</dbReference>